<dbReference type="AlphaFoldDB" id="A0A9P7FQ90"/>
<evidence type="ECO:0000313" key="3">
    <source>
        <dbReference type="Proteomes" id="UP000717328"/>
    </source>
</evidence>
<feature type="compositionally biased region" description="Basic and acidic residues" evidence="1">
    <location>
        <begin position="1"/>
        <end position="10"/>
    </location>
</feature>
<feature type="region of interest" description="Disordered" evidence="1">
    <location>
        <begin position="1"/>
        <end position="96"/>
    </location>
</feature>
<dbReference type="Proteomes" id="UP000717328">
    <property type="component" value="Unassembled WGS sequence"/>
</dbReference>
<protein>
    <submittedName>
        <fullName evidence="2">Uncharacterized protein</fullName>
    </submittedName>
</protein>
<comment type="caution">
    <text evidence="2">The sequence shown here is derived from an EMBL/GenBank/DDBJ whole genome shotgun (WGS) entry which is preliminary data.</text>
</comment>
<organism evidence="2 3">
    <name type="scientific">Sphagnurus paluster</name>
    <dbReference type="NCBI Taxonomy" id="117069"/>
    <lineage>
        <taxon>Eukaryota</taxon>
        <taxon>Fungi</taxon>
        <taxon>Dikarya</taxon>
        <taxon>Basidiomycota</taxon>
        <taxon>Agaricomycotina</taxon>
        <taxon>Agaricomycetes</taxon>
        <taxon>Agaricomycetidae</taxon>
        <taxon>Agaricales</taxon>
        <taxon>Tricholomatineae</taxon>
        <taxon>Lyophyllaceae</taxon>
        <taxon>Sphagnurus</taxon>
    </lineage>
</organism>
<keyword evidence="3" id="KW-1185">Reference proteome</keyword>
<evidence type="ECO:0000313" key="2">
    <source>
        <dbReference type="EMBL" id="KAG5633217.1"/>
    </source>
</evidence>
<accession>A0A9P7FQ90</accession>
<dbReference type="EMBL" id="JABCKI010008661">
    <property type="protein sequence ID" value="KAG5633217.1"/>
    <property type="molecule type" value="Genomic_DNA"/>
</dbReference>
<reference evidence="2" key="1">
    <citation type="submission" date="2021-02" db="EMBL/GenBank/DDBJ databases">
        <authorList>
            <person name="Nieuwenhuis M."/>
            <person name="Van De Peppel L.J.J."/>
        </authorList>
    </citation>
    <scope>NUCLEOTIDE SEQUENCE</scope>
    <source>
        <strain evidence="2">D49</strain>
    </source>
</reference>
<name>A0A9P7FQ90_9AGAR</name>
<reference evidence="2" key="2">
    <citation type="submission" date="2021-10" db="EMBL/GenBank/DDBJ databases">
        <title>Phylogenomics reveals ancestral predisposition of the termite-cultivated fungus Termitomyces towards a domesticated lifestyle.</title>
        <authorList>
            <person name="Auxier B."/>
            <person name="Grum-Grzhimaylo A."/>
            <person name="Cardenas M.E."/>
            <person name="Lodge J.D."/>
            <person name="Laessoe T."/>
            <person name="Pedersen O."/>
            <person name="Smith M.E."/>
            <person name="Kuyper T.W."/>
            <person name="Franco-Molano E.A."/>
            <person name="Baroni T.J."/>
            <person name="Aanen D.K."/>
        </authorList>
    </citation>
    <scope>NUCLEOTIDE SEQUENCE</scope>
    <source>
        <strain evidence="2">D49</strain>
    </source>
</reference>
<evidence type="ECO:0000256" key="1">
    <source>
        <dbReference type="SAM" id="MobiDB-lite"/>
    </source>
</evidence>
<gene>
    <name evidence="2" type="ORF">H0H81_009810</name>
</gene>
<feature type="non-terminal residue" evidence="2">
    <location>
        <position position="133"/>
    </location>
</feature>
<sequence>METHQIKKLETTNATTPKATVDEIPDEEPQQIGKILSTNHPSVLESDLPEPPKDFSTEQETPYNEPEITENKTENPDTSPQETRKTDASFPDQELPEDILDDELLIGYIQGESVIGIFEPQKSPLTQEHKEPR</sequence>
<dbReference type="OrthoDB" id="3122244at2759"/>
<proteinExistence type="predicted"/>